<evidence type="ECO:0000313" key="9">
    <source>
        <dbReference type="Proteomes" id="UP000095280"/>
    </source>
</evidence>
<evidence type="ECO:0000259" key="8">
    <source>
        <dbReference type="PROSITE" id="PS51111"/>
    </source>
</evidence>
<dbReference type="WBParaSite" id="maker-uti_cns_0003237-snap-gene-0.6-mRNA-1">
    <property type="protein sequence ID" value="maker-uti_cns_0003237-snap-gene-0.6-mRNA-1"/>
    <property type="gene ID" value="maker-uti_cns_0003237-snap-gene-0.6"/>
</dbReference>
<feature type="domain" description="REJ" evidence="8">
    <location>
        <begin position="1"/>
        <end position="247"/>
    </location>
</feature>
<evidence type="ECO:0000256" key="4">
    <source>
        <dbReference type="ARBA" id="ARBA00022737"/>
    </source>
</evidence>
<dbReference type="AlphaFoldDB" id="A0A1I8GV71"/>
<protein>
    <submittedName>
        <fullName evidence="10">REJ domain-containing protein</fullName>
    </submittedName>
</protein>
<evidence type="ECO:0000256" key="7">
    <source>
        <dbReference type="SAM" id="Phobius"/>
    </source>
</evidence>
<dbReference type="InterPro" id="IPR014010">
    <property type="entry name" value="REJ_dom"/>
</dbReference>
<evidence type="ECO:0000256" key="2">
    <source>
        <dbReference type="ARBA" id="ARBA00007200"/>
    </source>
</evidence>
<keyword evidence="4" id="KW-0677">Repeat</keyword>
<reference evidence="10" key="1">
    <citation type="submission" date="2016-11" db="UniProtKB">
        <authorList>
            <consortium name="WormBaseParasite"/>
        </authorList>
    </citation>
    <scope>IDENTIFICATION</scope>
</reference>
<proteinExistence type="inferred from homology"/>
<evidence type="ECO:0000256" key="5">
    <source>
        <dbReference type="ARBA" id="ARBA00022989"/>
    </source>
</evidence>
<dbReference type="InterPro" id="IPR002859">
    <property type="entry name" value="PKD/REJ-like"/>
</dbReference>
<comment type="subcellular location">
    <subcellularLocation>
        <location evidence="1">Membrane</location>
    </subcellularLocation>
</comment>
<evidence type="ECO:0000313" key="10">
    <source>
        <dbReference type="WBParaSite" id="maker-uti_cns_0003237-snap-gene-0.6-mRNA-1"/>
    </source>
</evidence>
<dbReference type="Pfam" id="PF02010">
    <property type="entry name" value="REJ"/>
    <property type="match status" value="1"/>
</dbReference>
<keyword evidence="3 7" id="KW-0812">Transmembrane</keyword>
<evidence type="ECO:0000256" key="3">
    <source>
        <dbReference type="ARBA" id="ARBA00022692"/>
    </source>
</evidence>
<evidence type="ECO:0000256" key="6">
    <source>
        <dbReference type="ARBA" id="ARBA00023136"/>
    </source>
</evidence>
<dbReference type="GO" id="GO:0005261">
    <property type="term" value="F:monoatomic cation channel activity"/>
    <property type="evidence" value="ECO:0007669"/>
    <property type="project" value="TreeGrafter"/>
</dbReference>
<dbReference type="Proteomes" id="UP000095280">
    <property type="component" value="Unplaced"/>
</dbReference>
<feature type="transmembrane region" description="Helical" evidence="7">
    <location>
        <begin position="528"/>
        <end position="548"/>
    </location>
</feature>
<organism evidence="9 10">
    <name type="scientific">Macrostomum lignano</name>
    <dbReference type="NCBI Taxonomy" id="282301"/>
    <lineage>
        <taxon>Eukaryota</taxon>
        <taxon>Metazoa</taxon>
        <taxon>Spiralia</taxon>
        <taxon>Lophotrochozoa</taxon>
        <taxon>Platyhelminthes</taxon>
        <taxon>Rhabditophora</taxon>
        <taxon>Macrostomorpha</taxon>
        <taxon>Macrostomida</taxon>
        <taxon>Macrostomidae</taxon>
        <taxon>Macrostomum</taxon>
    </lineage>
</organism>
<keyword evidence="6 7" id="KW-0472">Membrane</keyword>
<dbReference type="GO" id="GO:0006816">
    <property type="term" value="P:calcium ion transport"/>
    <property type="evidence" value="ECO:0007669"/>
    <property type="project" value="TreeGrafter"/>
</dbReference>
<name>A0A1I8GV71_9PLAT</name>
<dbReference type="PROSITE" id="PS51111">
    <property type="entry name" value="REJ"/>
    <property type="match status" value="1"/>
</dbReference>
<dbReference type="PANTHER" id="PTHR46730">
    <property type="entry name" value="POLYCYSTIN-1"/>
    <property type="match status" value="1"/>
</dbReference>
<evidence type="ECO:0000256" key="1">
    <source>
        <dbReference type="ARBA" id="ARBA00004370"/>
    </source>
</evidence>
<accession>A0A1I8GV71</accession>
<comment type="similarity">
    <text evidence="2">Belongs to the polycystin family.</text>
</comment>
<keyword evidence="9" id="KW-1185">Reference proteome</keyword>
<sequence length="597" mass="65085">LHQLTNRSQRKHFDPRCCLSGSSVGIKLRSEGPFTVSKTFVVNKPASGGNCTIEPREGIAMETKFRISCWSWVEFNVTASSLTYEYRIRPKGNLRTILLFYGPTAVSPEVVLPVGSSTHGYKTDAYINVVDSLGDKIAFIFDVTVYPPAIPASELLAGISDIMDGTSDKLSQHLKSGNQQGAATTLMCLTSVMNAKNEDAEGANATSEERTAFNRRMAELRTKLVEVVANFSLNSPEDLEQTNDVLRTAFPPDRTDQITVNAQGVRLNGSNDSVSFQSALGDASLPQLSGCDSVKAVFSGRSPYVWQPKTSVASPVLMIDKRGCRSRRAAAPSSSESFTFSLPATAVGEKAVVNATPTDRWLSFYHSVNVTFGVLEVTVLPINVSHALQVFVQLDRLPTPLEYLINASQGSFYLPAVSNGTYFIGVQRDGCYREPSGEVASSCPDPSLSYEFGLSQYDCLVWDAVQEIWTKPSTAGASCTVEASDVPNRPRFVSNLFGSLGAGMNVLPNLIDFGKLFDNWQGKLADSAAVVGTVVALWVIFIPIAVWLRRVDNKDSEKFKYLPLIDDANEKFVYRIDVYTASDRSNAGTRICPLLSV</sequence>
<dbReference type="PANTHER" id="PTHR46730:SF1">
    <property type="entry name" value="PLAT DOMAIN-CONTAINING PROTEIN"/>
    <property type="match status" value="1"/>
</dbReference>
<dbReference type="GO" id="GO:0005886">
    <property type="term" value="C:plasma membrane"/>
    <property type="evidence" value="ECO:0007669"/>
    <property type="project" value="TreeGrafter"/>
</dbReference>
<keyword evidence="5 7" id="KW-1133">Transmembrane helix</keyword>